<organism evidence="1 2">
    <name type="scientific">Daphnia magna</name>
    <dbReference type="NCBI Taxonomy" id="35525"/>
    <lineage>
        <taxon>Eukaryota</taxon>
        <taxon>Metazoa</taxon>
        <taxon>Ecdysozoa</taxon>
        <taxon>Arthropoda</taxon>
        <taxon>Crustacea</taxon>
        <taxon>Branchiopoda</taxon>
        <taxon>Diplostraca</taxon>
        <taxon>Cladocera</taxon>
        <taxon>Anomopoda</taxon>
        <taxon>Daphniidae</taxon>
        <taxon>Daphnia</taxon>
    </lineage>
</organism>
<proteinExistence type="predicted"/>
<comment type="caution">
    <text evidence="1">The sequence shown here is derived from an EMBL/GenBank/DDBJ whole genome shotgun (WGS) entry which is preliminary data.</text>
</comment>
<dbReference type="AlphaFoldDB" id="A0A164MD35"/>
<protein>
    <submittedName>
        <fullName evidence="1">Uncharacterized protein</fullName>
    </submittedName>
</protein>
<reference evidence="1 2" key="1">
    <citation type="submission" date="2016-03" db="EMBL/GenBank/DDBJ databases">
        <title>EvidentialGene: Evidence-directed Construction of Genes on Genomes.</title>
        <authorList>
            <person name="Gilbert D.G."/>
            <person name="Choi J.-H."/>
            <person name="Mockaitis K."/>
            <person name="Colbourne J."/>
            <person name="Pfrender M."/>
        </authorList>
    </citation>
    <scope>NUCLEOTIDE SEQUENCE [LARGE SCALE GENOMIC DNA]</scope>
    <source>
        <strain evidence="1 2">Xinb3</strain>
        <tissue evidence="1">Complete organism</tissue>
    </source>
</reference>
<sequence>MPFFLFGCGPYRWPPDQIQKTTMQDGKEKWPLAIPFHQKRIQKNKRNFLFQRPNSRKAKQLRVQTFELPI</sequence>
<gene>
    <name evidence="1" type="ORF">APZ42_031900</name>
</gene>
<accession>A0A164MD35</accession>
<dbReference type="Proteomes" id="UP000076858">
    <property type="component" value="Unassembled WGS sequence"/>
</dbReference>
<keyword evidence="2" id="KW-1185">Reference proteome</keyword>
<name>A0A164MD35_9CRUS</name>
<evidence type="ECO:0000313" key="2">
    <source>
        <dbReference type="Proteomes" id="UP000076858"/>
    </source>
</evidence>
<evidence type="ECO:0000313" key="1">
    <source>
        <dbReference type="EMBL" id="KZS04948.1"/>
    </source>
</evidence>
<dbReference type="EMBL" id="LRGB01003024">
    <property type="protein sequence ID" value="KZS04948.1"/>
    <property type="molecule type" value="Genomic_DNA"/>
</dbReference>